<dbReference type="Proteomes" id="UP000309992">
    <property type="component" value="Unassembled WGS sequence"/>
</dbReference>
<dbReference type="EMBL" id="SWMS01000008">
    <property type="protein sequence ID" value="TKG70572.1"/>
    <property type="molecule type" value="Genomic_DNA"/>
</dbReference>
<keyword evidence="3" id="KW-1185">Reference proteome</keyword>
<comment type="caution">
    <text evidence="2">The sequence shown here is derived from an EMBL/GenBank/DDBJ whole genome shotgun (WGS) entry which is preliminary data.</text>
</comment>
<protein>
    <submittedName>
        <fullName evidence="2">Uncharacterized protein</fullName>
    </submittedName>
</protein>
<sequence length="83" mass="8866">MARNPRVGSPERGWPFSVAPVVVPALLPGEAVVRVQACGVLGPRHDRALPSLPDDAVVRTGHGDQTSIGEEVPELSEWISRGY</sequence>
<reference evidence="2 3" key="1">
    <citation type="journal article" date="2015" name="Antonie Van Leeuwenhoek">
        <title>Prauserella endophytica sp. nov., an endophytic actinobacterium isolated from Tamarix taklamakanensis.</title>
        <authorList>
            <person name="Liu J.M."/>
            <person name="Habden X."/>
            <person name="Guo L."/>
            <person name="Tuo L."/>
            <person name="Jiang Z.K."/>
            <person name="Liu S.W."/>
            <person name="Liu X.F."/>
            <person name="Chen L."/>
            <person name="Li R.F."/>
            <person name="Zhang Y.Q."/>
            <person name="Sun C.H."/>
        </authorList>
    </citation>
    <scope>NUCLEOTIDE SEQUENCE [LARGE SCALE GENOMIC DNA]</scope>
    <source>
        <strain evidence="2 3">CGMCC 4.7182</strain>
    </source>
</reference>
<evidence type="ECO:0000256" key="1">
    <source>
        <dbReference type="SAM" id="MobiDB-lite"/>
    </source>
</evidence>
<name>A0ABY2S6B1_9PSEU</name>
<evidence type="ECO:0000313" key="3">
    <source>
        <dbReference type="Proteomes" id="UP000309992"/>
    </source>
</evidence>
<accession>A0ABY2S6B1</accession>
<feature type="region of interest" description="Disordered" evidence="1">
    <location>
        <begin position="51"/>
        <end position="71"/>
    </location>
</feature>
<gene>
    <name evidence="2" type="ORF">FCN18_16975</name>
</gene>
<dbReference type="RefSeq" id="WP_137095575.1">
    <property type="nucleotide sequence ID" value="NZ_SWMS01000008.1"/>
</dbReference>
<organism evidence="2 3">
    <name type="scientific">Prauserella endophytica</name>
    <dbReference type="NCBI Taxonomy" id="1592324"/>
    <lineage>
        <taxon>Bacteria</taxon>
        <taxon>Bacillati</taxon>
        <taxon>Actinomycetota</taxon>
        <taxon>Actinomycetes</taxon>
        <taxon>Pseudonocardiales</taxon>
        <taxon>Pseudonocardiaceae</taxon>
        <taxon>Prauserella</taxon>
        <taxon>Prauserella coralliicola group</taxon>
    </lineage>
</organism>
<proteinExistence type="predicted"/>
<evidence type="ECO:0000313" key="2">
    <source>
        <dbReference type="EMBL" id="TKG70572.1"/>
    </source>
</evidence>